<protein>
    <submittedName>
        <fullName evidence="1">Uncharacterized protein</fullName>
    </submittedName>
</protein>
<evidence type="ECO:0000313" key="1">
    <source>
        <dbReference type="EMBL" id="WVY93630.1"/>
    </source>
</evidence>
<sequence>MWTLKRNLKETNKGVFIRHSVMFLFSFQSEYSYPLSLLLAFSRSLSSRATACTLRPRDDNLKFNNVSMRSWWVKAKIETNIIQCCVGYGESGAKNLDSVFVNMPMYILPIWSQHSLDGFNLIISDAKVFCRKVVSKGGWSY</sequence>
<organism evidence="1 2">
    <name type="scientific">Vigna mungo</name>
    <name type="common">Black gram</name>
    <name type="synonym">Phaseolus mungo</name>
    <dbReference type="NCBI Taxonomy" id="3915"/>
    <lineage>
        <taxon>Eukaryota</taxon>
        <taxon>Viridiplantae</taxon>
        <taxon>Streptophyta</taxon>
        <taxon>Embryophyta</taxon>
        <taxon>Tracheophyta</taxon>
        <taxon>Spermatophyta</taxon>
        <taxon>Magnoliopsida</taxon>
        <taxon>eudicotyledons</taxon>
        <taxon>Gunneridae</taxon>
        <taxon>Pentapetalae</taxon>
        <taxon>rosids</taxon>
        <taxon>fabids</taxon>
        <taxon>Fabales</taxon>
        <taxon>Fabaceae</taxon>
        <taxon>Papilionoideae</taxon>
        <taxon>50 kb inversion clade</taxon>
        <taxon>NPAAA clade</taxon>
        <taxon>indigoferoid/millettioid clade</taxon>
        <taxon>Phaseoleae</taxon>
        <taxon>Vigna</taxon>
    </lineage>
</organism>
<name>A0AAQ3MML5_VIGMU</name>
<dbReference type="Proteomes" id="UP001374535">
    <property type="component" value="Chromosome 10"/>
</dbReference>
<dbReference type="EMBL" id="CP144691">
    <property type="protein sequence ID" value="WVY93630.1"/>
    <property type="molecule type" value="Genomic_DNA"/>
</dbReference>
<reference evidence="1 2" key="1">
    <citation type="journal article" date="2023" name="Life. Sci Alliance">
        <title>Evolutionary insights into 3D genome organization and epigenetic landscape of Vigna mungo.</title>
        <authorList>
            <person name="Junaid A."/>
            <person name="Singh B."/>
            <person name="Bhatia S."/>
        </authorList>
    </citation>
    <scope>NUCLEOTIDE SEQUENCE [LARGE SCALE GENOMIC DNA]</scope>
    <source>
        <strain evidence="1">Urdbean</strain>
    </source>
</reference>
<gene>
    <name evidence="1" type="ORF">V8G54_032718</name>
</gene>
<proteinExistence type="predicted"/>
<accession>A0AAQ3MML5</accession>
<evidence type="ECO:0000313" key="2">
    <source>
        <dbReference type="Proteomes" id="UP001374535"/>
    </source>
</evidence>
<keyword evidence="2" id="KW-1185">Reference proteome</keyword>
<dbReference type="AlphaFoldDB" id="A0AAQ3MML5"/>